<dbReference type="GO" id="GO:1990904">
    <property type="term" value="C:ribonucleoprotein complex"/>
    <property type="evidence" value="ECO:0007669"/>
    <property type="project" value="UniProtKB-KW"/>
</dbReference>
<keyword evidence="3" id="KW-0694">RNA-binding</keyword>
<dbReference type="GO" id="GO:0070181">
    <property type="term" value="F:small ribosomal subunit rRNA binding"/>
    <property type="evidence" value="ECO:0007669"/>
    <property type="project" value="TreeGrafter"/>
</dbReference>
<feature type="region of interest" description="Disordered" evidence="4">
    <location>
        <begin position="118"/>
        <end position="137"/>
    </location>
</feature>
<dbReference type="InterPro" id="IPR035980">
    <property type="entry name" value="Ribosomal_bS6_sf"/>
</dbReference>
<keyword evidence="3 5" id="KW-0689">Ribosomal protein</keyword>
<evidence type="ECO:0000256" key="4">
    <source>
        <dbReference type="SAM" id="MobiDB-lite"/>
    </source>
</evidence>
<keyword evidence="3" id="KW-0699">rRNA-binding</keyword>
<dbReference type="GO" id="GO:0005840">
    <property type="term" value="C:ribosome"/>
    <property type="evidence" value="ECO:0007669"/>
    <property type="project" value="UniProtKB-KW"/>
</dbReference>
<dbReference type="InterPro" id="IPR020814">
    <property type="entry name" value="Ribosomal_S6_plastid/chlpt"/>
</dbReference>
<evidence type="ECO:0000313" key="5">
    <source>
        <dbReference type="EMBL" id="OHA46164.1"/>
    </source>
</evidence>
<protein>
    <recommendedName>
        <fullName evidence="2 3">Small ribosomal subunit protein bS6</fullName>
    </recommendedName>
</protein>
<evidence type="ECO:0000313" key="6">
    <source>
        <dbReference type="Proteomes" id="UP000178869"/>
    </source>
</evidence>
<proteinExistence type="inferred from homology"/>
<dbReference type="SUPFAM" id="SSF54995">
    <property type="entry name" value="Ribosomal protein S6"/>
    <property type="match status" value="1"/>
</dbReference>
<dbReference type="CDD" id="cd00473">
    <property type="entry name" value="bS6"/>
    <property type="match status" value="1"/>
</dbReference>
<gene>
    <name evidence="3" type="primary">rpsF</name>
    <name evidence="5" type="ORF">A2828_00650</name>
</gene>
<evidence type="ECO:0000256" key="2">
    <source>
        <dbReference type="ARBA" id="ARBA00035294"/>
    </source>
</evidence>
<dbReference type="EMBL" id="MHSR01000020">
    <property type="protein sequence ID" value="OHA46164.1"/>
    <property type="molecule type" value="Genomic_DNA"/>
</dbReference>
<comment type="caution">
    <text evidence="5">The sequence shown here is derived from an EMBL/GenBank/DDBJ whole genome shotgun (WGS) entry which is preliminary data.</text>
</comment>
<sequence>MPDEQKTYELTCLIAPELDEDKYNSWLNRISSSITKRNGEMTTKAQMKEQLLAYPIGKKMRARLSVFKFMSPPSVPQELINEIRHEQDILRYLVIEIPKERKRPVRVKKPKLEDSASIQELDLNAPPQESKRGSLEEIDKRIEEILKSNP</sequence>
<dbReference type="InterPro" id="IPR000529">
    <property type="entry name" value="Ribosomal_bS6"/>
</dbReference>
<dbReference type="Proteomes" id="UP000178869">
    <property type="component" value="Unassembled WGS sequence"/>
</dbReference>
<dbReference type="Gene3D" id="3.30.70.60">
    <property type="match status" value="1"/>
</dbReference>
<dbReference type="PANTHER" id="PTHR21011:SF1">
    <property type="entry name" value="SMALL RIBOSOMAL SUBUNIT PROTEIN BS6M"/>
    <property type="match status" value="1"/>
</dbReference>
<dbReference type="HAMAP" id="MF_00360">
    <property type="entry name" value="Ribosomal_bS6"/>
    <property type="match status" value="1"/>
</dbReference>
<dbReference type="Pfam" id="PF01250">
    <property type="entry name" value="Ribosomal_S6"/>
    <property type="match status" value="1"/>
</dbReference>
<organism evidence="5 6">
    <name type="scientific">Candidatus Terrybacteria bacterium RIFCSPHIGHO2_01_FULL_43_35</name>
    <dbReference type="NCBI Taxonomy" id="1802361"/>
    <lineage>
        <taxon>Bacteria</taxon>
        <taxon>Candidatus Terryibacteriota</taxon>
    </lineage>
</organism>
<dbReference type="NCBIfam" id="TIGR00166">
    <property type="entry name" value="S6"/>
    <property type="match status" value="1"/>
</dbReference>
<evidence type="ECO:0000256" key="1">
    <source>
        <dbReference type="ARBA" id="ARBA00009512"/>
    </source>
</evidence>
<comment type="similarity">
    <text evidence="1 3">Belongs to the bacterial ribosomal protein bS6 family.</text>
</comment>
<dbReference type="GO" id="GO:0006412">
    <property type="term" value="P:translation"/>
    <property type="evidence" value="ECO:0007669"/>
    <property type="project" value="UniProtKB-UniRule"/>
</dbReference>
<reference evidence="5 6" key="1">
    <citation type="journal article" date="2016" name="Nat. Commun.">
        <title>Thousands of microbial genomes shed light on interconnected biogeochemical processes in an aquifer system.</title>
        <authorList>
            <person name="Anantharaman K."/>
            <person name="Brown C.T."/>
            <person name="Hug L.A."/>
            <person name="Sharon I."/>
            <person name="Castelle C.J."/>
            <person name="Probst A.J."/>
            <person name="Thomas B.C."/>
            <person name="Singh A."/>
            <person name="Wilkins M.J."/>
            <person name="Karaoz U."/>
            <person name="Brodie E.L."/>
            <person name="Williams K.H."/>
            <person name="Hubbard S.S."/>
            <person name="Banfield J.F."/>
        </authorList>
    </citation>
    <scope>NUCLEOTIDE SEQUENCE [LARGE SCALE GENOMIC DNA]</scope>
</reference>
<comment type="function">
    <text evidence="3">Binds together with bS18 to 16S ribosomal RNA.</text>
</comment>
<evidence type="ECO:0000256" key="3">
    <source>
        <dbReference type="HAMAP-Rule" id="MF_00360"/>
    </source>
</evidence>
<name>A0A1G2PCV6_9BACT</name>
<dbReference type="GO" id="GO:0005737">
    <property type="term" value="C:cytoplasm"/>
    <property type="evidence" value="ECO:0007669"/>
    <property type="project" value="UniProtKB-ARBA"/>
</dbReference>
<dbReference type="AlphaFoldDB" id="A0A1G2PCV6"/>
<dbReference type="PANTHER" id="PTHR21011">
    <property type="entry name" value="MITOCHONDRIAL 28S RIBOSOMAL PROTEIN S6"/>
    <property type="match status" value="1"/>
</dbReference>
<keyword evidence="3" id="KW-0687">Ribonucleoprotein</keyword>
<dbReference type="InterPro" id="IPR014717">
    <property type="entry name" value="Transl_elong_EF1B/ribsomal_bS6"/>
</dbReference>
<accession>A0A1G2PCV6</accession>
<dbReference type="GO" id="GO:0003735">
    <property type="term" value="F:structural constituent of ribosome"/>
    <property type="evidence" value="ECO:0007669"/>
    <property type="project" value="InterPro"/>
</dbReference>